<dbReference type="GO" id="GO:0022857">
    <property type="term" value="F:transmembrane transporter activity"/>
    <property type="evidence" value="ECO:0007669"/>
    <property type="project" value="InterPro"/>
</dbReference>
<feature type="transmembrane region" description="Helical" evidence="6">
    <location>
        <begin position="73"/>
        <end position="96"/>
    </location>
</feature>
<name>A0A4S4BWD6_9BACL</name>
<dbReference type="Proteomes" id="UP000310636">
    <property type="component" value="Unassembled WGS sequence"/>
</dbReference>
<dbReference type="OrthoDB" id="2403626at2"/>
<feature type="transmembrane region" description="Helical" evidence="6">
    <location>
        <begin position="313"/>
        <end position="334"/>
    </location>
</feature>
<comment type="caution">
    <text evidence="8">The sequence shown here is derived from an EMBL/GenBank/DDBJ whole genome shotgun (WGS) entry which is preliminary data.</text>
</comment>
<evidence type="ECO:0000259" key="7">
    <source>
        <dbReference type="PROSITE" id="PS50850"/>
    </source>
</evidence>
<dbReference type="InterPro" id="IPR036259">
    <property type="entry name" value="MFS_trans_sf"/>
</dbReference>
<sequence length="454" mass="48742">MRNGDILIKILAVTLVLSSMSATMFNIVLPEIRVDFGLTVAQVSWVSTVYLLIYAVGSVLYGKLLDRYPAKQLITAGLLVFAAGSLLGLLATSFAFVLSARILQAIGASVVPALAMMIPVRYFPPERRGRALGISATGLALGNAIGPVVSSLLVSFVHWRWLFAIPLLILFTLPFYRKHLAEEPKVETRIDWLGGGLLAGTVALLLLAITQGSAILGAGSAAALLLFAWRIRSASAPFIARTLLRDRVYLMGLTIAALVMSVSYALPFLTPQLLADINRLESGWIGFVMVPGACVSAYLGRKVGKLADVKGNPFVYHCAFALLFSCFLALSFFVGSPAVVIGFIYMLGTVGQMFMQIALSNTISRSIPKEQVGVGMGMLTLGNFLSGAIATSVFGKVIDHGAVTPWIPWQSHETAFVFSNLYLVLAAAHIGILLLYRSVFVSRRKSRSAAPIQA</sequence>
<reference evidence="8 9" key="1">
    <citation type="submission" date="2019-04" db="EMBL/GenBank/DDBJ databases">
        <title>Cohnella sp. nov. isolated from preserved vegetables.</title>
        <authorList>
            <person name="Lin S.-Y."/>
            <person name="Hung M.-H."/>
            <person name="Young C.-C."/>
        </authorList>
    </citation>
    <scope>NUCLEOTIDE SEQUENCE [LARGE SCALE GENOMIC DNA]</scope>
    <source>
        <strain evidence="8 9">CC-MHH1044</strain>
    </source>
</reference>
<dbReference type="RefSeq" id="WP_136370004.1">
    <property type="nucleotide sequence ID" value="NZ_SSOB01000013.1"/>
</dbReference>
<evidence type="ECO:0000256" key="6">
    <source>
        <dbReference type="SAM" id="Phobius"/>
    </source>
</evidence>
<evidence type="ECO:0000256" key="3">
    <source>
        <dbReference type="ARBA" id="ARBA00022692"/>
    </source>
</evidence>
<feature type="transmembrane region" description="Helical" evidence="6">
    <location>
        <begin position="249"/>
        <end position="270"/>
    </location>
</feature>
<feature type="transmembrane region" description="Helical" evidence="6">
    <location>
        <begin position="40"/>
        <end position="61"/>
    </location>
</feature>
<dbReference type="CDD" id="cd17321">
    <property type="entry name" value="MFS_MMR_MDR_like"/>
    <property type="match status" value="1"/>
</dbReference>
<feature type="transmembrane region" description="Helical" evidence="6">
    <location>
        <begin position="102"/>
        <end position="120"/>
    </location>
</feature>
<gene>
    <name evidence="8" type="ORF">E6C55_11805</name>
</gene>
<evidence type="ECO:0000256" key="5">
    <source>
        <dbReference type="ARBA" id="ARBA00023136"/>
    </source>
</evidence>
<feature type="transmembrane region" description="Helical" evidence="6">
    <location>
        <begin position="188"/>
        <end position="207"/>
    </location>
</feature>
<keyword evidence="4 6" id="KW-1133">Transmembrane helix</keyword>
<feature type="transmembrane region" description="Helical" evidence="6">
    <location>
        <begin position="282"/>
        <end position="301"/>
    </location>
</feature>
<keyword evidence="2" id="KW-0813">Transport</keyword>
<dbReference type="PANTHER" id="PTHR42718">
    <property type="entry name" value="MAJOR FACILITATOR SUPERFAMILY MULTIDRUG TRANSPORTER MFSC"/>
    <property type="match status" value="1"/>
</dbReference>
<evidence type="ECO:0000256" key="4">
    <source>
        <dbReference type="ARBA" id="ARBA00022989"/>
    </source>
</evidence>
<comment type="subcellular location">
    <subcellularLocation>
        <location evidence="1">Cell membrane</location>
        <topology evidence="1">Multi-pass membrane protein</topology>
    </subcellularLocation>
</comment>
<evidence type="ECO:0000256" key="1">
    <source>
        <dbReference type="ARBA" id="ARBA00004651"/>
    </source>
</evidence>
<keyword evidence="9" id="KW-1185">Reference proteome</keyword>
<dbReference type="Gene3D" id="1.20.1250.20">
    <property type="entry name" value="MFS general substrate transporter like domains"/>
    <property type="match status" value="1"/>
</dbReference>
<keyword evidence="3 6" id="KW-0812">Transmembrane</keyword>
<dbReference type="PANTHER" id="PTHR42718:SF9">
    <property type="entry name" value="MAJOR FACILITATOR SUPERFAMILY MULTIDRUG TRANSPORTER MFSC"/>
    <property type="match status" value="1"/>
</dbReference>
<dbReference type="PRINTS" id="PR01036">
    <property type="entry name" value="TCRTETB"/>
</dbReference>
<dbReference type="InterPro" id="IPR011701">
    <property type="entry name" value="MFS"/>
</dbReference>
<feature type="domain" description="Major facilitator superfamily (MFS) profile" evidence="7">
    <location>
        <begin position="7"/>
        <end position="445"/>
    </location>
</feature>
<evidence type="ECO:0000313" key="9">
    <source>
        <dbReference type="Proteomes" id="UP000310636"/>
    </source>
</evidence>
<protein>
    <submittedName>
        <fullName evidence="8">MFS transporter</fullName>
    </submittedName>
</protein>
<evidence type="ECO:0000313" key="8">
    <source>
        <dbReference type="EMBL" id="THF79468.1"/>
    </source>
</evidence>
<dbReference type="GO" id="GO:0005886">
    <property type="term" value="C:plasma membrane"/>
    <property type="evidence" value="ECO:0007669"/>
    <property type="project" value="UniProtKB-SubCell"/>
</dbReference>
<keyword evidence="5 6" id="KW-0472">Membrane</keyword>
<feature type="transmembrane region" description="Helical" evidence="6">
    <location>
        <begin position="7"/>
        <end position="28"/>
    </location>
</feature>
<feature type="transmembrane region" description="Helical" evidence="6">
    <location>
        <begin position="213"/>
        <end position="229"/>
    </location>
</feature>
<feature type="transmembrane region" description="Helical" evidence="6">
    <location>
        <begin position="372"/>
        <end position="395"/>
    </location>
</feature>
<feature type="transmembrane region" description="Helical" evidence="6">
    <location>
        <begin position="340"/>
        <end position="360"/>
    </location>
</feature>
<dbReference type="AlphaFoldDB" id="A0A4S4BWD6"/>
<dbReference type="EMBL" id="SSOB01000013">
    <property type="protein sequence ID" value="THF79468.1"/>
    <property type="molecule type" value="Genomic_DNA"/>
</dbReference>
<feature type="transmembrane region" description="Helical" evidence="6">
    <location>
        <begin position="159"/>
        <end position="176"/>
    </location>
</feature>
<proteinExistence type="predicted"/>
<feature type="transmembrane region" description="Helical" evidence="6">
    <location>
        <begin position="132"/>
        <end position="153"/>
    </location>
</feature>
<accession>A0A4S4BWD6</accession>
<dbReference type="PROSITE" id="PS50850">
    <property type="entry name" value="MFS"/>
    <property type="match status" value="1"/>
</dbReference>
<evidence type="ECO:0000256" key="2">
    <source>
        <dbReference type="ARBA" id="ARBA00022448"/>
    </source>
</evidence>
<organism evidence="8 9">
    <name type="scientific">Cohnella fermenti</name>
    <dbReference type="NCBI Taxonomy" id="2565925"/>
    <lineage>
        <taxon>Bacteria</taxon>
        <taxon>Bacillati</taxon>
        <taxon>Bacillota</taxon>
        <taxon>Bacilli</taxon>
        <taxon>Bacillales</taxon>
        <taxon>Paenibacillaceae</taxon>
        <taxon>Cohnella</taxon>
    </lineage>
</organism>
<dbReference type="InterPro" id="IPR020846">
    <property type="entry name" value="MFS_dom"/>
</dbReference>
<feature type="transmembrane region" description="Helical" evidence="6">
    <location>
        <begin position="415"/>
        <end position="436"/>
    </location>
</feature>
<dbReference type="Gene3D" id="1.20.1720.10">
    <property type="entry name" value="Multidrug resistance protein D"/>
    <property type="match status" value="1"/>
</dbReference>
<dbReference type="SUPFAM" id="SSF103473">
    <property type="entry name" value="MFS general substrate transporter"/>
    <property type="match status" value="1"/>
</dbReference>
<dbReference type="Pfam" id="PF07690">
    <property type="entry name" value="MFS_1"/>
    <property type="match status" value="1"/>
</dbReference>